<evidence type="ECO:0000313" key="2">
    <source>
        <dbReference type="Proteomes" id="UP000295361"/>
    </source>
</evidence>
<reference evidence="1 2" key="1">
    <citation type="submission" date="2019-03" db="EMBL/GenBank/DDBJ databases">
        <title>Genomic Encyclopedia of Type Strains, Phase IV (KMG-IV): sequencing the most valuable type-strain genomes for metagenomic binning, comparative biology and taxonomic classification.</title>
        <authorList>
            <person name="Goeker M."/>
        </authorList>
    </citation>
    <scope>NUCLEOTIDE SEQUENCE [LARGE SCALE GENOMIC DNA]</scope>
    <source>
        <strain evidence="1 2">DSM 16998</strain>
    </source>
</reference>
<comment type="caution">
    <text evidence="1">The sequence shown here is derived from an EMBL/GenBank/DDBJ whole genome shotgun (WGS) entry which is preliminary data.</text>
</comment>
<dbReference type="RefSeq" id="WP_133702867.1">
    <property type="nucleotide sequence ID" value="NZ_SNXS01000006.1"/>
</dbReference>
<name>A0A4R6QJD1_9BURK</name>
<dbReference type="AlphaFoldDB" id="A0A4R6QJD1"/>
<accession>A0A4R6QJD1</accession>
<dbReference type="EMBL" id="SNXS01000006">
    <property type="protein sequence ID" value="TDP62850.1"/>
    <property type="molecule type" value="Genomic_DNA"/>
</dbReference>
<evidence type="ECO:0000313" key="1">
    <source>
        <dbReference type="EMBL" id="TDP62850.1"/>
    </source>
</evidence>
<protein>
    <submittedName>
        <fullName evidence="1">Uncharacterized protein</fullName>
    </submittedName>
</protein>
<dbReference type="OrthoDB" id="8885382at2"/>
<gene>
    <name evidence="1" type="ORF">DES47_106145</name>
</gene>
<proteinExistence type="predicted"/>
<dbReference type="InParanoid" id="A0A4R6QJD1"/>
<dbReference type="Proteomes" id="UP000295361">
    <property type="component" value="Unassembled WGS sequence"/>
</dbReference>
<keyword evidence="2" id="KW-1185">Reference proteome</keyword>
<sequence length="601" mass="64780">MLLLNAEQTQALQALKLERDIRRLSEALATGFPEIPGRLAERYEQLVRHGVQRGAVHGLTHAVCVARYLACWFMLGAEFETRPGFVWAQDLLTDGGRPEGAKVFQLCRRTREELARLALQAAPPQGLMPPALFDQAIAGLDAALMERGMLGSLLPGSPVQLGEACDIDALDLRLLESGMGLQYRVEQGQWRRLPAEVDRSPITLSAGAGPRHLVPQSTAPDAAAVSALPARLNVLSQPAGRDVTRLRLRTRAAACCDPKVHPLAVLNGPRGVSDWRGQHANDVLLNLYADSPAPPPGDALQPVIAAEGPAQISVLELSSCGLRDAGQSLGTLSTQIAVYPAEQHLMAWKREPGPAMTWPETHATPTTTPPSRLRIERDGLALEASRWQAGLEDLDRQLIEGLGRLATAWERESGVSRGSLQAQPMLLSGTAGLSWGWAEGEQGMRSMPFYRVAGLMDLVACQLNLRMSGDLALHGSLSRLTLHCAGSAPLQLSWQRGAKDADLMATLAPAQTQFRHPFVLQLEATARDELAVLDIGCPVVGALVGSCGLRPKAEGPGLQWFAKLEIAPASVILLLHDPLLGHRELVRPLLPAMKLLDWSLG</sequence>
<organism evidence="1 2">
    <name type="scientific">Roseateles toxinivorans</name>
    <dbReference type="NCBI Taxonomy" id="270368"/>
    <lineage>
        <taxon>Bacteria</taxon>
        <taxon>Pseudomonadati</taxon>
        <taxon>Pseudomonadota</taxon>
        <taxon>Betaproteobacteria</taxon>
        <taxon>Burkholderiales</taxon>
        <taxon>Sphaerotilaceae</taxon>
        <taxon>Roseateles</taxon>
    </lineage>
</organism>